<feature type="transmembrane region" description="Helical" evidence="8">
    <location>
        <begin position="117"/>
        <end position="134"/>
    </location>
</feature>
<feature type="transmembrane region" description="Helical" evidence="8">
    <location>
        <begin position="94"/>
        <end position="111"/>
    </location>
</feature>
<evidence type="ECO:0000259" key="9">
    <source>
        <dbReference type="Pfam" id="PF02366"/>
    </source>
</evidence>
<keyword evidence="2" id="KW-1003">Cell membrane</keyword>
<name>A0A240E1K9_9BURK</name>
<evidence type="ECO:0000256" key="8">
    <source>
        <dbReference type="SAM" id="Phobius"/>
    </source>
</evidence>
<dbReference type="GO" id="GO:0005886">
    <property type="term" value="C:plasma membrane"/>
    <property type="evidence" value="ECO:0007669"/>
    <property type="project" value="UniProtKB-SubCell"/>
</dbReference>
<evidence type="ECO:0000256" key="3">
    <source>
        <dbReference type="ARBA" id="ARBA00022676"/>
    </source>
</evidence>
<dbReference type="GO" id="GO:0000030">
    <property type="term" value="F:mannosyltransferase activity"/>
    <property type="evidence" value="ECO:0007669"/>
    <property type="project" value="InterPro"/>
</dbReference>
<dbReference type="PANTHER" id="PTHR33908:SF11">
    <property type="entry name" value="MEMBRANE PROTEIN"/>
    <property type="match status" value="1"/>
</dbReference>
<dbReference type="Pfam" id="PF02366">
    <property type="entry name" value="PMT"/>
    <property type="match status" value="1"/>
</dbReference>
<evidence type="ECO:0000313" key="10">
    <source>
        <dbReference type="EMBL" id="SNX29328.1"/>
    </source>
</evidence>
<keyword evidence="4 10" id="KW-0808">Transferase</keyword>
<feature type="transmembrane region" description="Helical" evidence="8">
    <location>
        <begin position="305"/>
        <end position="326"/>
    </location>
</feature>
<feature type="transmembrane region" description="Helical" evidence="8">
    <location>
        <begin position="332"/>
        <end position="350"/>
    </location>
</feature>
<feature type="transmembrane region" description="Helical" evidence="8">
    <location>
        <begin position="169"/>
        <end position="196"/>
    </location>
</feature>
<dbReference type="InterPro" id="IPR050297">
    <property type="entry name" value="LipidA_mod_glycosyltrf_83"/>
</dbReference>
<dbReference type="Proteomes" id="UP000218069">
    <property type="component" value="Unassembled WGS sequence"/>
</dbReference>
<comment type="subcellular location">
    <subcellularLocation>
        <location evidence="1">Cell membrane</location>
        <topology evidence="1">Multi-pass membrane protein</topology>
    </subcellularLocation>
</comment>
<feature type="transmembrane region" description="Helical" evidence="8">
    <location>
        <begin position="146"/>
        <end position="163"/>
    </location>
</feature>
<dbReference type="OrthoDB" id="8879647at2"/>
<dbReference type="PANTHER" id="PTHR33908">
    <property type="entry name" value="MANNOSYLTRANSFERASE YKCB-RELATED"/>
    <property type="match status" value="1"/>
</dbReference>
<dbReference type="GO" id="GO:0009103">
    <property type="term" value="P:lipopolysaccharide biosynthetic process"/>
    <property type="evidence" value="ECO:0007669"/>
    <property type="project" value="UniProtKB-ARBA"/>
</dbReference>
<dbReference type="EMBL" id="OANS01000004">
    <property type="protein sequence ID" value="SNX29328.1"/>
    <property type="molecule type" value="Genomic_DNA"/>
</dbReference>
<keyword evidence="3" id="KW-0328">Glycosyltransferase</keyword>
<accession>A0A240E1K9</accession>
<feature type="transmembrane region" description="Helical" evidence="8">
    <location>
        <begin position="216"/>
        <end position="236"/>
    </location>
</feature>
<evidence type="ECO:0000256" key="1">
    <source>
        <dbReference type="ARBA" id="ARBA00004651"/>
    </source>
</evidence>
<keyword evidence="5 8" id="KW-0812">Transmembrane</keyword>
<feature type="transmembrane region" description="Helical" evidence="8">
    <location>
        <begin position="396"/>
        <end position="413"/>
    </location>
</feature>
<gene>
    <name evidence="10" type="ORF">SAMN06295945_1699</name>
</gene>
<dbReference type="GO" id="GO:0006493">
    <property type="term" value="P:protein O-linked glycosylation"/>
    <property type="evidence" value="ECO:0007669"/>
    <property type="project" value="InterPro"/>
</dbReference>
<evidence type="ECO:0000313" key="11">
    <source>
        <dbReference type="Proteomes" id="UP000218069"/>
    </source>
</evidence>
<evidence type="ECO:0000256" key="2">
    <source>
        <dbReference type="ARBA" id="ARBA00022475"/>
    </source>
</evidence>
<evidence type="ECO:0000256" key="6">
    <source>
        <dbReference type="ARBA" id="ARBA00022989"/>
    </source>
</evidence>
<keyword evidence="7 8" id="KW-0472">Membrane</keyword>
<dbReference type="GO" id="GO:0016763">
    <property type="term" value="F:pentosyltransferase activity"/>
    <property type="evidence" value="ECO:0007669"/>
    <property type="project" value="TreeGrafter"/>
</dbReference>
<protein>
    <submittedName>
        <fullName evidence="10">4-amino-4-deoxy-L-arabinose transferase</fullName>
    </submittedName>
</protein>
<evidence type="ECO:0000256" key="7">
    <source>
        <dbReference type="ARBA" id="ARBA00023136"/>
    </source>
</evidence>
<feature type="domain" description="ArnT-like N-terminal" evidence="9">
    <location>
        <begin position="37"/>
        <end position="239"/>
    </location>
</feature>
<evidence type="ECO:0000256" key="4">
    <source>
        <dbReference type="ARBA" id="ARBA00022679"/>
    </source>
</evidence>
<evidence type="ECO:0000256" key="5">
    <source>
        <dbReference type="ARBA" id="ARBA00022692"/>
    </source>
</evidence>
<dbReference type="AlphaFoldDB" id="A0A240E1K9"/>
<feature type="transmembrane region" description="Helical" evidence="8">
    <location>
        <begin position="6"/>
        <end position="24"/>
    </location>
</feature>
<reference evidence="11" key="1">
    <citation type="submission" date="2017-08" db="EMBL/GenBank/DDBJ databases">
        <authorList>
            <person name="Varghese N."/>
            <person name="Submissions S."/>
        </authorList>
    </citation>
    <scope>NUCLEOTIDE SEQUENCE [LARGE SCALE GENOMIC DNA]</scope>
    <source>
        <strain evidence="11">AP-Melu-1000-B4</strain>
    </source>
</reference>
<organism evidence="10 11">
    <name type="scientific">Polynucleobacter meluiroseus</name>
    <dbReference type="NCBI Taxonomy" id="1938814"/>
    <lineage>
        <taxon>Bacteria</taxon>
        <taxon>Pseudomonadati</taxon>
        <taxon>Pseudomonadota</taxon>
        <taxon>Betaproteobacteria</taxon>
        <taxon>Burkholderiales</taxon>
        <taxon>Burkholderiaceae</taxon>
        <taxon>Polynucleobacter</taxon>
    </lineage>
</organism>
<sequence length="573" mass="64822">MRSTFSLRSAILILLLGVCTYLYGLDSRFAPKNGDEYPYMHIVRMTADAGHWLPLQSEMVGLKNTKPPLIFWQGIASSSWGSDWTLAQLRWPSVLYTGLTAFFLFLALWRFSGRLQTGLLAGLIWLSFFATYRYGRPFLTDPPEVFWLSLPFFALLYWGRAVFQSKLLFPILAGICFGLALLAKSFAYIVPALLALGLFYWRWREWRLTSILVKDLYKLILIGVLALGIFSLWFFLDPFPEAVWREFVLGENAGKFEARHSNYFLDLISGSDSIWMLLLTSLANAGLFFFVLISTLMQCWRERRFLSVEELLLFLWVAAFLLIFSLPSQRSGRYLLPVMPAFAAMIALHWERLPLWGFRIALALQLILLGALSWASANLQLSPFLGTAGVWAYSNWHWLLLSGALTLVLVGLFQRRYTKSISLAACFLCYCALTSSLSPLEGALGRYSSEAIQQVSGQDIWIPCDYRAKDEEYRLLLPSARLHGYPAQEADQVSALTQAYSIVAIQTPMGTQPELCASCVILGQRMEMRARQSSAEIKAILLGEIGKYLFVNEYIIANPAATLVRASEKDACR</sequence>
<dbReference type="RefSeq" id="WP_096674280.1">
    <property type="nucleotide sequence ID" value="NZ_OANS01000004.1"/>
</dbReference>
<dbReference type="InterPro" id="IPR003342">
    <property type="entry name" value="ArnT-like_N"/>
</dbReference>
<feature type="transmembrane region" description="Helical" evidence="8">
    <location>
        <begin position="357"/>
        <end position="376"/>
    </location>
</feature>
<proteinExistence type="predicted"/>
<keyword evidence="11" id="KW-1185">Reference proteome</keyword>
<keyword evidence="6 8" id="KW-1133">Transmembrane helix</keyword>
<feature type="transmembrane region" description="Helical" evidence="8">
    <location>
        <begin position="274"/>
        <end position="293"/>
    </location>
</feature>